<evidence type="ECO:0000256" key="7">
    <source>
        <dbReference type="ARBA" id="ARBA00023136"/>
    </source>
</evidence>
<dbReference type="PANTHER" id="PTHR30012:SF7">
    <property type="entry name" value="PROTEIN TRANSPORT PROTEIN HOFC HOMOLOG"/>
    <property type="match status" value="1"/>
</dbReference>
<evidence type="ECO:0000259" key="9">
    <source>
        <dbReference type="Pfam" id="PF00482"/>
    </source>
</evidence>
<gene>
    <name evidence="10" type="ORF">V1479_25030</name>
</gene>
<feature type="transmembrane region" description="Helical" evidence="8">
    <location>
        <begin position="222"/>
        <end position="238"/>
    </location>
</feature>
<keyword evidence="7 8" id="KW-0472">Membrane</keyword>
<keyword evidence="11" id="KW-1185">Reference proteome</keyword>
<dbReference type="PRINTS" id="PR00812">
    <property type="entry name" value="BCTERIALGSPF"/>
</dbReference>
<comment type="similarity">
    <text evidence="2">Belongs to the GSP F family.</text>
</comment>
<dbReference type="InterPro" id="IPR042094">
    <property type="entry name" value="T2SS_GspF_sf"/>
</dbReference>
<reference evidence="10 11" key="1">
    <citation type="submission" date="2024-01" db="EMBL/GenBank/DDBJ databases">
        <title>New evidence supports the origin of RcGTA from prophage.</title>
        <authorList>
            <person name="Xu Y."/>
            <person name="Liu B."/>
            <person name="Chen F."/>
        </authorList>
    </citation>
    <scope>NUCLEOTIDE SEQUENCE [LARGE SCALE GENOMIC DNA]</scope>
    <source>
        <strain evidence="10 11">CBW1107-2</strain>
    </source>
</reference>
<protein>
    <submittedName>
        <fullName evidence="10">Type II secretion system F family protein</fullName>
    </submittedName>
</protein>
<evidence type="ECO:0000256" key="5">
    <source>
        <dbReference type="ARBA" id="ARBA00022692"/>
    </source>
</evidence>
<dbReference type="Gene3D" id="1.20.81.30">
    <property type="entry name" value="Type II secretion system (T2SS), domain F"/>
    <property type="match status" value="2"/>
</dbReference>
<feature type="transmembrane region" description="Helical" evidence="8">
    <location>
        <begin position="171"/>
        <end position="189"/>
    </location>
</feature>
<feature type="domain" description="Type II secretion system protein GspF" evidence="9">
    <location>
        <begin position="67"/>
        <end position="190"/>
    </location>
</feature>
<dbReference type="Pfam" id="PF00482">
    <property type="entry name" value="T2SSF"/>
    <property type="match status" value="2"/>
</dbReference>
<keyword evidence="5 8" id="KW-0812">Transmembrane</keyword>
<evidence type="ECO:0000256" key="8">
    <source>
        <dbReference type="SAM" id="Phobius"/>
    </source>
</evidence>
<keyword evidence="3" id="KW-1003">Cell membrane</keyword>
<evidence type="ECO:0000256" key="6">
    <source>
        <dbReference type="ARBA" id="ARBA00022989"/>
    </source>
</evidence>
<keyword evidence="4" id="KW-0997">Cell inner membrane</keyword>
<evidence type="ECO:0000256" key="4">
    <source>
        <dbReference type="ARBA" id="ARBA00022519"/>
    </source>
</evidence>
<evidence type="ECO:0000256" key="3">
    <source>
        <dbReference type="ARBA" id="ARBA00022475"/>
    </source>
</evidence>
<dbReference type="PANTHER" id="PTHR30012">
    <property type="entry name" value="GENERAL SECRETION PATHWAY PROTEIN"/>
    <property type="match status" value="1"/>
</dbReference>
<dbReference type="Proteomes" id="UP001559025">
    <property type="component" value="Unassembled WGS sequence"/>
</dbReference>
<organism evidence="10 11">
    <name type="scientific">Neoaquamicrobium sediminum</name>
    <dbReference type="NCBI Taxonomy" id="1849104"/>
    <lineage>
        <taxon>Bacteria</taxon>
        <taxon>Pseudomonadati</taxon>
        <taxon>Pseudomonadota</taxon>
        <taxon>Alphaproteobacteria</taxon>
        <taxon>Hyphomicrobiales</taxon>
        <taxon>Phyllobacteriaceae</taxon>
        <taxon>Neoaquamicrobium</taxon>
    </lineage>
</organism>
<keyword evidence="6 8" id="KW-1133">Transmembrane helix</keyword>
<dbReference type="InterPro" id="IPR003004">
    <property type="entry name" value="GspF/PilC"/>
</dbReference>
<dbReference type="RefSeq" id="WP_368805237.1">
    <property type="nucleotide sequence ID" value="NZ_JAZHFV010000016.1"/>
</dbReference>
<evidence type="ECO:0000313" key="10">
    <source>
        <dbReference type="EMBL" id="MEX4010576.1"/>
    </source>
</evidence>
<comment type="caution">
    <text evidence="10">The sequence shown here is derived from an EMBL/GenBank/DDBJ whole genome shotgun (WGS) entry which is preliminary data.</text>
</comment>
<dbReference type="InterPro" id="IPR018076">
    <property type="entry name" value="T2SS_GspF_dom"/>
</dbReference>
<evidence type="ECO:0000256" key="2">
    <source>
        <dbReference type="ARBA" id="ARBA00005745"/>
    </source>
</evidence>
<proteinExistence type="inferred from homology"/>
<feature type="transmembrane region" description="Helical" evidence="8">
    <location>
        <begin position="364"/>
        <end position="392"/>
    </location>
</feature>
<name>A0ABV3X0Y8_9HYPH</name>
<sequence length="399" mass="43537">MAGYAYKAVTQDGRLETGELEAADAESVLRILDRRGLIPVSVDERKSGSASSGAQRLSVSAPQVTRFLSDLSIMINAGIRVDEALSIMEREFDNGRLRPVVSRLRGELANGRSFSQALEDWPRLFPPFQIAMVRIAERAGRLPMLLARVAEERQRFEGLAAKVAEALRYPAFLLVGVMAVMTFFLIGVVPQFEPVLAQTGQANGFVEFMFAVSRGIRDNRDLILAGAALLLLVGLLAGRRPAFRARLRKFVSRLPFLSDIAMSYRTARFSRLMGIMVEAGVGVPAAIKLIGDAIDPADPDRRAERASDAVRQGRRIGEALEIMALPGLAVRMLRIGEESGDLSGLAYRAADFYEATLERQLSRLVGFIGPAAVIIISVLIGGMIVSIMSALMSFNELVR</sequence>
<evidence type="ECO:0000256" key="1">
    <source>
        <dbReference type="ARBA" id="ARBA00004429"/>
    </source>
</evidence>
<evidence type="ECO:0000313" key="11">
    <source>
        <dbReference type="Proteomes" id="UP001559025"/>
    </source>
</evidence>
<dbReference type="EMBL" id="JAZHFV010000016">
    <property type="protein sequence ID" value="MEX4010576.1"/>
    <property type="molecule type" value="Genomic_DNA"/>
</dbReference>
<comment type="subcellular location">
    <subcellularLocation>
        <location evidence="1">Cell inner membrane</location>
        <topology evidence="1">Multi-pass membrane protein</topology>
    </subcellularLocation>
</comment>
<accession>A0ABV3X0Y8</accession>
<feature type="domain" description="Type II secretion system protein GspF" evidence="9">
    <location>
        <begin position="269"/>
        <end position="388"/>
    </location>
</feature>